<accession>S7NJR6</accession>
<evidence type="ECO:0000313" key="2">
    <source>
        <dbReference type="EMBL" id="EPQ16825.1"/>
    </source>
</evidence>
<evidence type="ECO:0000313" key="3">
    <source>
        <dbReference type="Proteomes" id="UP000052978"/>
    </source>
</evidence>
<feature type="region of interest" description="Disordered" evidence="1">
    <location>
        <begin position="1"/>
        <end position="59"/>
    </location>
</feature>
<organism evidence="2 3">
    <name type="scientific">Myotis brandtii</name>
    <name type="common">Brandt's bat</name>
    <dbReference type="NCBI Taxonomy" id="109478"/>
    <lineage>
        <taxon>Eukaryota</taxon>
        <taxon>Metazoa</taxon>
        <taxon>Chordata</taxon>
        <taxon>Craniata</taxon>
        <taxon>Vertebrata</taxon>
        <taxon>Euteleostomi</taxon>
        <taxon>Mammalia</taxon>
        <taxon>Eutheria</taxon>
        <taxon>Laurasiatheria</taxon>
        <taxon>Chiroptera</taxon>
        <taxon>Yangochiroptera</taxon>
        <taxon>Vespertilionidae</taxon>
        <taxon>Myotis</taxon>
    </lineage>
</organism>
<keyword evidence="3" id="KW-1185">Reference proteome</keyword>
<protein>
    <submittedName>
        <fullName evidence="2">Uncharacterized protein</fullName>
    </submittedName>
</protein>
<sequence length="59" mass="6515">MPGERDAEREFPRLGHPQVELPTNTNSYGRGRRLGHSNLKEQNQEGVSSAAASIPETLQ</sequence>
<dbReference type="Proteomes" id="UP000052978">
    <property type="component" value="Unassembled WGS sequence"/>
</dbReference>
<reference evidence="2 3" key="1">
    <citation type="journal article" date="2013" name="Nat. Commun.">
        <title>Genome analysis reveals insights into physiology and longevity of the Brandt's bat Myotis brandtii.</title>
        <authorList>
            <person name="Seim I."/>
            <person name="Fang X."/>
            <person name="Xiong Z."/>
            <person name="Lobanov A.V."/>
            <person name="Huang Z."/>
            <person name="Ma S."/>
            <person name="Feng Y."/>
            <person name="Turanov A.A."/>
            <person name="Zhu Y."/>
            <person name="Lenz T.L."/>
            <person name="Gerashchenko M.V."/>
            <person name="Fan D."/>
            <person name="Hee Yim S."/>
            <person name="Yao X."/>
            <person name="Jordan D."/>
            <person name="Xiong Y."/>
            <person name="Ma Y."/>
            <person name="Lyapunov A.N."/>
            <person name="Chen G."/>
            <person name="Kulakova O.I."/>
            <person name="Sun Y."/>
            <person name="Lee S.G."/>
            <person name="Bronson R.T."/>
            <person name="Moskalev A.A."/>
            <person name="Sunyaev S.R."/>
            <person name="Zhang G."/>
            <person name="Krogh A."/>
            <person name="Wang J."/>
            <person name="Gladyshev V.N."/>
        </authorList>
    </citation>
    <scope>NUCLEOTIDE SEQUENCE [LARGE SCALE GENOMIC DNA]</scope>
</reference>
<proteinExistence type="predicted"/>
<evidence type="ECO:0000256" key="1">
    <source>
        <dbReference type="SAM" id="MobiDB-lite"/>
    </source>
</evidence>
<name>S7NJR6_MYOBR</name>
<feature type="compositionally biased region" description="Basic and acidic residues" evidence="1">
    <location>
        <begin position="1"/>
        <end position="13"/>
    </location>
</feature>
<gene>
    <name evidence="2" type="ORF">D623_10023295</name>
</gene>
<dbReference type="AlphaFoldDB" id="S7NJR6"/>
<feature type="compositionally biased region" description="Polar residues" evidence="1">
    <location>
        <begin position="44"/>
        <end position="59"/>
    </location>
</feature>
<dbReference type="EMBL" id="KE164304">
    <property type="protein sequence ID" value="EPQ16825.1"/>
    <property type="molecule type" value="Genomic_DNA"/>
</dbReference>